<protein>
    <submittedName>
        <fullName evidence="2">Uncharacterized protein</fullName>
    </submittedName>
</protein>
<reference evidence="1" key="2">
    <citation type="journal article" date="2016" name="Mol. Ecol.">
        <title>Population genomics of the filarial nematode parasite Wuchereria bancrofti from mosquitoes.</title>
        <authorList>
            <person name="Small S.T."/>
            <person name="Reimer L.J."/>
            <person name="Tisch D.J."/>
            <person name="King C.L."/>
            <person name="Christensen B.M."/>
            <person name="Siba P.M."/>
            <person name="Kazura J.W."/>
            <person name="Serre D."/>
            <person name="Zimmerman P.A."/>
        </authorList>
    </citation>
    <scope>NUCLEOTIDE SEQUENCE</scope>
    <source>
        <strain evidence="1">pt0022</strain>
    </source>
</reference>
<accession>A0AAF5PIB2</accession>
<dbReference type="Proteomes" id="UP000093561">
    <property type="component" value="Unassembled WGS sequence"/>
</dbReference>
<evidence type="ECO:0000313" key="2">
    <source>
        <dbReference type="WBParaSite" id="mrna-Wban_01099"/>
    </source>
</evidence>
<dbReference type="WBParaSite" id="mrna-Wban_01099">
    <property type="protein sequence ID" value="mrna-Wban_01099"/>
    <property type="gene ID" value="Wban_01099"/>
</dbReference>
<reference evidence="1" key="1">
    <citation type="submission" date="2015-03" db="EMBL/GenBank/DDBJ databases">
        <title>Wuchereria bancrofti Genome Sequencing Papua New Guinea Strain.</title>
        <authorList>
            <person name="Small S.T."/>
            <person name="Serre D."/>
            <person name="Zimmerman P.A."/>
        </authorList>
    </citation>
    <scope>NUCLEOTIDE SEQUENCE [LARGE SCALE GENOMIC DNA]</scope>
    <source>
        <strain evidence="1">pt0022</strain>
    </source>
</reference>
<name>A0AAF5PIB2_WUCBA</name>
<dbReference type="AlphaFoldDB" id="A0AAF5PIB2"/>
<sequence>MTILLEFDLTNNGLIILGNLRGISHSLLGVRVANSGLRVKKESKNFVKIGKRKKENYKTEMRLCWPWKTATLNNHTTGTDEASMARRCGFLRSNHEIMEAMNADNVPITSRQNLFSEVCQSQFPSELNMCFLFNQMFDVMPIAAIISSTNVICAVVVA</sequence>
<reference evidence="2" key="3">
    <citation type="submission" date="2024-02" db="UniProtKB">
        <authorList>
            <consortium name="WormBaseParasite"/>
        </authorList>
    </citation>
    <scope>IDENTIFICATION</scope>
    <source>
        <strain evidence="2">pt0022</strain>
    </source>
</reference>
<proteinExistence type="predicted"/>
<organism evidence="1 2">
    <name type="scientific">Wuchereria bancrofti</name>
    <dbReference type="NCBI Taxonomy" id="6293"/>
    <lineage>
        <taxon>Eukaryota</taxon>
        <taxon>Metazoa</taxon>
        <taxon>Ecdysozoa</taxon>
        <taxon>Nematoda</taxon>
        <taxon>Chromadorea</taxon>
        <taxon>Rhabditida</taxon>
        <taxon>Spirurina</taxon>
        <taxon>Spiruromorpha</taxon>
        <taxon>Filarioidea</taxon>
        <taxon>Onchocercidae</taxon>
        <taxon>Wuchereria</taxon>
    </lineage>
</organism>
<evidence type="ECO:0000313" key="1">
    <source>
        <dbReference type="Proteomes" id="UP000093561"/>
    </source>
</evidence>